<accession>A0AAW7IBG2</accession>
<proteinExistence type="predicted"/>
<dbReference type="AlphaFoldDB" id="A0AAW7IBG2"/>
<sequence length="119" mass="11791">MGELTLTKKFIGLFLVVLALFVGVSSVSASTSSISLVESRNFEGAQQTSAVEPKVLPAIAAIGAAARVAQAGVKVATSAAKVVGAGFGAAAGADAYTKISKGKSLSTNVSGQDAELAFD</sequence>
<dbReference type="EMBL" id="JAUCEY010000006">
    <property type="protein sequence ID" value="MDM5450879.1"/>
    <property type="molecule type" value="Genomic_DNA"/>
</dbReference>
<comment type="caution">
    <text evidence="1">The sequence shown here is derived from an EMBL/GenBank/DDBJ whole genome shotgun (WGS) entry which is preliminary data.</text>
</comment>
<dbReference type="Proteomes" id="UP001234602">
    <property type="component" value="Unassembled WGS sequence"/>
</dbReference>
<gene>
    <name evidence="1" type="ORF">QUF89_01230</name>
</gene>
<evidence type="ECO:0000313" key="1">
    <source>
        <dbReference type="EMBL" id="MDM5450879.1"/>
    </source>
</evidence>
<organism evidence="1 2">
    <name type="scientific">Peribacillus simplex</name>
    <dbReference type="NCBI Taxonomy" id="1478"/>
    <lineage>
        <taxon>Bacteria</taxon>
        <taxon>Bacillati</taxon>
        <taxon>Bacillota</taxon>
        <taxon>Bacilli</taxon>
        <taxon>Bacillales</taxon>
        <taxon>Bacillaceae</taxon>
        <taxon>Peribacillus</taxon>
    </lineage>
</organism>
<evidence type="ECO:0000313" key="2">
    <source>
        <dbReference type="Proteomes" id="UP001234602"/>
    </source>
</evidence>
<protein>
    <submittedName>
        <fullName evidence="1">Uncharacterized protein</fullName>
    </submittedName>
</protein>
<name>A0AAW7IBG2_9BACI</name>
<reference evidence="1" key="1">
    <citation type="submission" date="2023-06" db="EMBL/GenBank/DDBJ databases">
        <title>Comparative genomics of Bacillaceae isolates and their secondary metabolite potential.</title>
        <authorList>
            <person name="Song L."/>
            <person name="Nielsen L.J."/>
            <person name="Mohite O."/>
            <person name="Xu X."/>
            <person name="Weber T."/>
            <person name="Kovacs A.T."/>
        </authorList>
    </citation>
    <scope>NUCLEOTIDE SEQUENCE</scope>
    <source>
        <strain evidence="1">D8_B_37</strain>
    </source>
</reference>